<feature type="region of interest" description="Disordered" evidence="1">
    <location>
        <begin position="324"/>
        <end position="343"/>
    </location>
</feature>
<dbReference type="PANTHER" id="PTHR34351">
    <property type="entry name" value="SLR1927 PROTEIN-RELATED"/>
    <property type="match status" value="1"/>
</dbReference>
<organism evidence="3 4">
    <name type="scientific">Janthinobacterium lividum</name>
    <dbReference type="NCBI Taxonomy" id="29581"/>
    <lineage>
        <taxon>Bacteria</taxon>
        <taxon>Pseudomonadati</taxon>
        <taxon>Pseudomonadota</taxon>
        <taxon>Betaproteobacteria</taxon>
        <taxon>Burkholderiales</taxon>
        <taxon>Oxalobacteraceae</taxon>
        <taxon>Janthinobacterium</taxon>
    </lineage>
</organism>
<proteinExistence type="predicted"/>
<feature type="region of interest" description="Disordered" evidence="1">
    <location>
        <begin position="187"/>
        <end position="206"/>
    </location>
</feature>
<dbReference type="EMBL" id="FPKH01000002">
    <property type="protein sequence ID" value="SFX67320.1"/>
    <property type="molecule type" value="Genomic_DNA"/>
</dbReference>
<comment type="caution">
    <text evidence="3">The sequence shown here is derived from an EMBL/GenBank/DDBJ whole genome shotgun (WGS) entry which is preliminary data.</text>
</comment>
<dbReference type="RefSeq" id="WP_072454435.1">
    <property type="nucleotide sequence ID" value="NZ_FPKH01000002.1"/>
</dbReference>
<keyword evidence="2" id="KW-0472">Membrane</keyword>
<evidence type="ECO:0000256" key="1">
    <source>
        <dbReference type="SAM" id="MobiDB-lite"/>
    </source>
</evidence>
<keyword evidence="2" id="KW-1133">Transmembrane helix</keyword>
<dbReference type="Proteomes" id="UP000182489">
    <property type="component" value="Unassembled WGS sequence"/>
</dbReference>
<evidence type="ECO:0000313" key="3">
    <source>
        <dbReference type="EMBL" id="SFX67320.1"/>
    </source>
</evidence>
<dbReference type="PANTHER" id="PTHR34351:SF1">
    <property type="entry name" value="SLR1927 PROTEIN"/>
    <property type="match status" value="1"/>
</dbReference>
<feature type="transmembrane region" description="Helical" evidence="2">
    <location>
        <begin position="20"/>
        <end position="42"/>
    </location>
</feature>
<sequence length="343" mass="36789">MRWRNIQWLPARPWLGAQRVHIRPSGAGLAFAALLLALWIAAVNYRLGLGYALTYFAAACAIADMLFASRNLAGLALAATPGSPVFAGSQATFTLRLINRSARPRHAIHVAIRDSAAAPSLADIAAHGETAVNIVVAAPQRGWLIAPPVRLSGSFPLGLFLAWCHWQPEARVLVFPQPEHNAPPLPLPAGTVQQVQRPSSPDSPDLPDGALELAGVRAYQPGDPLHRLAWRQIARHDGEHVFSKQFQPAADAPAGAAHGSIMLEHASLHALAPEARLSRLAAWVLQAERTGLPYGLRLDTLTVASALGASHRDTCLRALALHGSPHGSPHDWRHDFPPAQATR</sequence>
<feature type="transmembrane region" description="Helical" evidence="2">
    <location>
        <begin position="48"/>
        <end position="67"/>
    </location>
</feature>
<evidence type="ECO:0000313" key="4">
    <source>
        <dbReference type="Proteomes" id="UP000182489"/>
    </source>
</evidence>
<evidence type="ECO:0000256" key="2">
    <source>
        <dbReference type="SAM" id="Phobius"/>
    </source>
</evidence>
<dbReference type="AlphaFoldDB" id="A0AB38C8V7"/>
<reference evidence="3 4" key="1">
    <citation type="submission" date="2016-11" db="EMBL/GenBank/DDBJ databases">
        <authorList>
            <person name="Varghese N."/>
            <person name="Submissions S."/>
        </authorList>
    </citation>
    <scope>NUCLEOTIDE SEQUENCE [LARGE SCALE GENOMIC DNA]</scope>
    <source>
        <strain evidence="3 4">NFR18</strain>
    </source>
</reference>
<protein>
    <submittedName>
        <fullName evidence="3">Uncharacterized conserved protein, DUF58 family, contains vWF domain</fullName>
    </submittedName>
</protein>
<gene>
    <name evidence="3" type="ORF">SAMN03097694_2901</name>
</gene>
<accession>A0AB38C8V7</accession>
<name>A0AB38C8V7_9BURK</name>
<keyword evidence="2" id="KW-0812">Transmembrane</keyword>